<dbReference type="Proteomes" id="UP000694850">
    <property type="component" value="Unplaced"/>
</dbReference>
<evidence type="ECO:0000313" key="20">
    <source>
        <dbReference type="RefSeq" id="XP_007941185.1"/>
    </source>
</evidence>
<keyword evidence="19" id="KW-1185">Reference proteome</keyword>
<evidence type="ECO:0000256" key="12">
    <source>
        <dbReference type="ARBA" id="ARBA00023128"/>
    </source>
</evidence>
<dbReference type="InterPro" id="IPR051254">
    <property type="entry name" value="PPP1R15"/>
</dbReference>
<keyword evidence="9" id="KW-0832">Ubl conjugation</keyword>
<dbReference type="PANTHER" id="PTHR16489:SF14">
    <property type="entry name" value="PROTEIN PHOSPHATASE 1 REGULATORY SUBUNIT 15A"/>
    <property type="match status" value="1"/>
</dbReference>
<feature type="domain" description="Protein phosphatase 1 regulatory subunit 15A/B C-terminal" evidence="18">
    <location>
        <begin position="542"/>
        <end position="611"/>
    </location>
</feature>
<evidence type="ECO:0000256" key="11">
    <source>
        <dbReference type="ARBA" id="ARBA00023016"/>
    </source>
</evidence>
<dbReference type="GO" id="GO:0005741">
    <property type="term" value="C:mitochondrial outer membrane"/>
    <property type="evidence" value="ECO:0007669"/>
    <property type="project" value="UniProtKB-SubCell"/>
</dbReference>
<feature type="compositionally biased region" description="Acidic residues" evidence="17">
    <location>
        <begin position="399"/>
        <end position="418"/>
    </location>
</feature>
<evidence type="ECO:0000256" key="14">
    <source>
        <dbReference type="ARBA" id="ARBA00040008"/>
    </source>
</evidence>
<keyword evidence="8" id="KW-0256">Endoplasmic reticulum</keyword>
<feature type="compositionally biased region" description="Acidic residues" evidence="17">
    <location>
        <begin position="312"/>
        <end position="338"/>
    </location>
</feature>
<dbReference type="GO" id="GO:0034976">
    <property type="term" value="P:response to endoplasmic reticulum stress"/>
    <property type="evidence" value="ECO:0007669"/>
    <property type="project" value="TreeGrafter"/>
</dbReference>
<feature type="compositionally biased region" description="Basic and acidic residues" evidence="17">
    <location>
        <begin position="188"/>
        <end position="204"/>
    </location>
</feature>
<accession>A0A8B6ZZQ8</accession>
<evidence type="ECO:0000259" key="18">
    <source>
        <dbReference type="Pfam" id="PF10488"/>
    </source>
</evidence>
<feature type="compositionally biased region" description="Polar residues" evidence="17">
    <location>
        <begin position="457"/>
        <end position="470"/>
    </location>
</feature>
<comment type="similarity">
    <text evidence="3">Belongs to the PPP1R15 family.</text>
</comment>
<evidence type="ECO:0000256" key="8">
    <source>
        <dbReference type="ARBA" id="ARBA00022824"/>
    </source>
</evidence>
<dbReference type="PANTHER" id="PTHR16489">
    <property type="entry name" value="GH11727P"/>
    <property type="match status" value="1"/>
</dbReference>
<dbReference type="GO" id="GO:0006915">
    <property type="term" value="P:apoptotic process"/>
    <property type="evidence" value="ECO:0007669"/>
    <property type="project" value="UniProtKB-KW"/>
</dbReference>
<dbReference type="Pfam" id="PF10488">
    <property type="entry name" value="PP1c_bdg"/>
    <property type="match status" value="1"/>
</dbReference>
<dbReference type="GO" id="GO:0006417">
    <property type="term" value="P:regulation of translation"/>
    <property type="evidence" value="ECO:0007669"/>
    <property type="project" value="UniProtKB-KW"/>
</dbReference>
<feature type="compositionally biased region" description="Polar residues" evidence="17">
    <location>
        <begin position="257"/>
        <end position="266"/>
    </location>
</feature>
<evidence type="ECO:0000256" key="17">
    <source>
        <dbReference type="SAM" id="MobiDB-lite"/>
    </source>
</evidence>
<reference evidence="20" key="1">
    <citation type="submission" date="2025-08" db="UniProtKB">
        <authorList>
            <consortium name="RefSeq"/>
        </authorList>
    </citation>
    <scope>IDENTIFICATION</scope>
</reference>
<evidence type="ECO:0000256" key="5">
    <source>
        <dbReference type="ARBA" id="ARBA00022703"/>
    </source>
</evidence>
<proteinExistence type="inferred from homology"/>
<evidence type="ECO:0000256" key="16">
    <source>
        <dbReference type="ARBA" id="ARBA00047011"/>
    </source>
</evidence>
<comment type="subunit">
    <text evidence="16">Interacts with PPP1CA. Interacts with EIF2S1. Interacts with PCNA. Interacts with LYN and KMT2A/MLL1. Interacts with PPP1R1A and SMARCB1. Interacts with SMAD7. Interacts with BAG1. Interacts with NOX4.</text>
</comment>
<evidence type="ECO:0000256" key="9">
    <source>
        <dbReference type="ARBA" id="ARBA00022843"/>
    </source>
</evidence>
<keyword evidence="10" id="KW-0810">Translation regulation</keyword>
<feature type="compositionally biased region" description="Basic and acidic residues" evidence="17">
    <location>
        <begin position="240"/>
        <end position="251"/>
    </location>
</feature>
<feature type="region of interest" description="Disordered" evidence="17">
    <location>
        <begin position="67"/>
        <end position="498"/>
    </location>
</feature>
<evidence type="ECO:0000256" key="2">
    <source>
        <dbReference type="ARBA" id="ARBA00004570"/>
    </source>
</evidence>
<dbReference type="GeneID" id="103198787"/>
<gene>
    <name evidence="20" type="primary">PPP1R15A</name>
</gene>
<evidence type="ECO:0000256" key="3">
    <source>
        <dbReference type="ARBA" id="ARBA00010161"/>
    </source>
</evidence>
<keyword evidence="4" id="KW-0597">Phosphoprotein</keyword>
<evidence type="ECO:0000256" key="15">
    <source>
        <dbReference type="ARBA" id="ARBA00042438"/>
    </source>
</evidence>
<dbReference type="GO" id="GO:0005789">
    <property type="term" value="C:endoplasmic reticulum membrane"/>
    <property type="evidence" value="ECO:0007669"/>
    <property type="project" value="UniProtKB-SubCell"/>
</dbReference>
<dbReference type="CTD" id="23645"/>
<dbReference type="AlphaFoldDB" id="A0A8B6ZZQ8"/>
<evidence type="ECO:0000313" key="19">
    <source>
        <dbReference type="Proteomes" id="UP000694850"/>
    </source>
</evidence>
<keyword evidence="11" id="KW-0346">Stress response</keyword>
<evidence type="ECO:0000256" key="7">
    <source>
        <dbReference type="ARBA" id="ARBA00022787"/>
    </source>
</evidence>
<dbReference type="GO" id="GO:0019888">
    <property type="term" value="F:protein phosphatase regulator activity"/>
    <property type="evidence" value="ECO:0007669"/>
    <property type="project" value="TreeGrafter"/>
</dbReference>
<dbReference type="RefSeq" id="XP_007941185.1">
    <property type="nucleotide sequence ID" value="XM_007942994.1"/>
</dbReference>
<feature type="compositionally biased region" description="Basic and acidic residues" evidence="17">
    <location>
        <begin position="272"/>
        <end position="295"/>
    </location>
</feature>
<feature type="compositionally biased region" description="Acidic residues" evidence="17">
    <location>
        <begin position="445"/>
        <end position="456"/>
    </location>
</feature>
<evidence type="ECO:0000256" key="4">
    <source>
        <dbReference type="ARBA" id="ARBA00022553"/>
    </source>
</evidence>
<feature type="compositionally biased region" description="Low complexity" evidence="17">
    <location>
        <begin position="419"/>
        <end position="433"/>
    </location>
</feature>
<keyword evidence="5" id="KW-0053">Apoptosis</keyword>
<feature type="compositionally biased region" description="Basic and acidic residues" evidence="17">
    <location>
        <begin position="153"/>
        <end position="172"/>
    </location>
</feature>
<name>A0A8B6ZZQ8_ORYAF</name>
<keyword evidence="12" id="KW-0496">Mitochondrion</keyword>
<organism evidence="19 20">
    <name type="scientific">Orycteropus afer afer</name>
    <dbReference type="NCBI Taxonomy" id="1230840"/>
    <lineage>
        <taxon>Eukaryota</taxon>
        <taxon>Metazoa</taxon>
        <taxon>Chordata</taxon>
        <taxon>Craniata</taxon>
        <taxon>Vertebrata</taxon>
        <taxon>Euteleostomi</taxon>
        <taxon>Mammalia</taxon>
        <taxon>Eutheria</taxon>
        <taxon>Afrotheria</taxon>
        <taxon>Tubulidentata</taxon>
        <taxon>Orycteropodidae</taxon>
        <taxon>Orycteropus</taxon>
    </lineage>
</organism>
<evidence type="ECO:0000256" key="1">
    <source>
        <dbReference type="ARBA" id="ARBA00004397"/>
    </source>
</evidence>
<sequence>MAPGQVPPLGTPWRDTHPFFLLSPLVGFLSRAWSLLRGPGPIESWLVETVTGEVALEGEESLDFHYATRGGHPQKETEDSGAAEEDREAVGGPCLDLQANRSFLEGSNDTDKERGEEEVTSVTREQEGELTEGQPAPLPPHFLIRTLPDPPVEESREEKKATEEGVADRTEMTKAFSYPPSLCECCPEVEKEGEGGEVGKKEAPRTSTPPLSPGSKPRAWACCPGQGEEKKDEDDDQATEGERRVEKKEAMKIAMSPSCSGSSSRTWEYCSEEFKEKEDQNTKEGAEKGDADPEPHSSSLAQSPLLRAWEDQASESTEEEDEEDDDRASGAAEEEGEAESPSSIPSTRAFLRAWVYRPGEDTEEEEEDEDSDSGEAEGPSSVQFTSAFLKAWVCHPGEDTEEEEEEDSDSGAAEEEGAEGPSSGPSSVPSTSAFLRAWVYRPGEDTEEEEEEEENSDSGPQASRQNQSAFLRTWVCRPGEDTEEEETTEEWADTESRPCQVAIYLPGEKPPPPWMPPRLPLRLQRRLKSLETPTQHPNPGTPLKATKVRFSEKVSIHYLTVWAGPARAARRGPWEQLARDRSRFACRIARAQEELGPCLTPAARARAWARLRNPSLALAPTSVPTQTTTSSGPSTSPVLAAHLSPAVATPPFPACESPSPCPDLGGRRG</sequence>
<feature type="region of interest" description="Disordered" evidence="17">
    <location>
        <begin position="619"/>
        <end position="669"/>
    </location>
</feature>
<feature type="compositionally biased region" description="Acidic residues" evidence="17">
    <location>
        <begin position="361"/>
        <end position="375"/>
    </location>
</feature>
<feature type="compositionally biased region" description="Acidic residues" evidence="17">
    <location>
        <begin position="481"/>
        <end position="493"/>
    </location>
</feature>
<dbReference type="InterPro" id="IPR019523">
    <property type="entry name" value="Prot_Pase1_reg-su15A/B_C"/>
</dbReference>
<keyword evidence="7" id="KW-1000">Mitochondrion outer membrane</keyword>
<feature type="compositionally biased region" description="Low complexity" evidence="17">
    <location>
        <begin position="620"/>
        <end position="637"/>
    </location>
</feature>
<evidence type="ECO:0000256" key="13">
    <source>
        <dbReference type="ARBA" id="ARBA00023136"/>
    </source>
</evidence>
<keyword evidence="13" id="KW-0472">Membrane</keyword>
<comment type="subcellular location">
    <subcellularLocation>
        <location evidence="1">Endoplasmic reticulum membrane</location>
        <topology evidence="1">Peripheral membrane protein</topology>
        <orientation evidence="1">Cytoplasmic side</orientation>
    </subcellularLocation>
    <subcellularLocation>
        <location evidence="2">Mitochondrion outer membrane</location>
        <topology evidence="2">Peripheral membrane protein</topology>
        <orientation evidence="2">Cytoplasmic side</orientation>
    </subcellularLocation>
</comment>
<evidence type="ECO:0000256" key="6">
    <source>
        <dbReference type="ARBA" id="ARBA00022737"/>
    </source>
</evidence>
<evidence type="ECO:0000256" key="10">
    <source>
        <dbReference type="ARBA" id="ARBA00022845"/>
    </source>
</evidence>
<dbReference type="GO" id="GO:0000164">
    <property type="term" value="C:protein phosphatase type 1 complex"/>
    <property type="evidence" value="ECO:0007669"/>
    <property type="project" value="TreeGrafter"/>
</dbReference>
<dbReference type="OrthoDB" id="5976067at2759"/>
<protein>
    <recommendedName>
        <fullName evidence="14">Protein phosphatase 1 regulatory subunit 15A</fullName>
    </recommendedName>
    <alternativeName>
        <fullName evidence="15">Growth arrest and DNA damage-inducible protein GADD34</fullName>
    </alternativeName>
</protein>
<keyword evidence="6" id="KW-0677">Repeat</keyword>